<dbReference type="Gene3D" id="3.40.50.300">
    <property type="entry name" value="P-loop containing nucleotide triphosphate hydrolases"/>
    <property type="match status" value="1"/>
</dbReference>
<protein>
    <submittedName>
        <fullName evidence="4">Protein asteroid isoform X3</fullName>
    </submittedName>
</protein>
<proteinExistence type="predicted"/>
<dbReference type="RefSeq" id="XP_024947586.1">
    <property type="nucleotide sequence ID" value="XM_025091818.1"/>
</dbReference>
<dbReference type="GO" id="GO:0005524">
    <property type="term" value="F:ATP binding"/>
    <property type="evidence" value="ECO:0007669"/>
    <property type="project" value="InterPro"/>
</dbReference>
<dbReference type="InterPro" id="IPR020588">
    <property type="entry name" value="RecA_ATP-bd"/>
</dbReference>
<dbReference type="InterPro" id="IPR013632">
    <property type="entry name" value="Rad51_C"/>
</dbReference>
<accession>A0AAJ7W7M4</accession>
<name>A0AAJ7W7M4_CEPCN</name>
<sequence>MLQPISTLSVSKETIAELRENGFPYVQDIINNLDLCTKCTHIPNLEKFQKIPLTTSALGLLEEESLNDYVSSSSRALDIILNGGFRCETITELYGAPGSGKTQLCLQACVTVQLKEDQGGVNGRAIYIDTRNGLSVTRLEGFTNEFVTEMVAKNLKKPFKYQEDIDNLMTDIAEEVSSLTVSSASSEDSESNDEDEDIEDVEDRQEEIEYNVKRSLLNIAPEWFVDEFSKVQFSSYFVDILYRQLYLCPPQIEDYAYPSSHEISLKIIRIIYTLLTSNACNKSLEYIVRGTTKKICYCKLEPVKQLWSCDVPTLHDLHKLPLNIRKGILGEALEISQEWPVNDLPMEWRLYILTLIYWAQQQNAPPKTRCHVYTLLFAMLFNIIDQKLGYYRSLKKFDKKFRKRIDSIIAEKKSVTCQTNNNPESTSLLEAYNNVTNEDCLLAASFFISNFKVDHKVLSMPKIFNITLVHVFAQFQSCLRHSMHLNALLDYPYARTKVAQVYNGTLLYNLYNNFVRRKDVPAYINLILQNSPSLRLVFNALLTTVSPIFDNFLENKVMGGKKRKNRIKQKNETMKHSQENIDNEIPGKSYQFYDANNHFSLLGDAI</sequence>
<dbReference type="CTD" id="33282"/>
<dbReference type="PROSITE" id="PS50162">
    <property type="entry name" value="RECA_2"/>
    <property type="match status" value="1"/>
</dbReference>
<feature type="domain" description="RecA family profile 1" evidence="2">
    <location>
        <begin position="66"/>
        <end position="139"/>
    </location>
</feature>
<feature type="region of interest" description="Disordered" evidence="1">
    <location>
        <begin position="180"/>
        <end position="203"/>
    </location>
</feature>
<reference evidence="4" key="1">
    <citation type="submission" date="2025-08" db="UniProtKB">
        <authorList>
            <consortium name="RefSeq"/>
        </authorList>
    </citation>
    <scope>IDENTIFICATION</scope>
</reference>
<evidence type="ECO:0000256" key="1">
    <source>
        <dbReference type="SAM" id="MobiDB-lite"/>
    </source>
</evidence>
<dbReference type="GO" id="GO:0006281">
    <property type="term" value="P:DNA repair"/>
    <property type="evidence" value="ECO:0007669"/>
    <property type="project" value="InterPro"/>
</dbReference>
<dbReference type="Proteomes" id="UP000694920">
    <property type="component" value="Unplaced"/>
</dbReference>
<feature type="compositionally biased region" description="Acidic residues" evidence="1">
    <location>
        <begin position="187"/>
        <end position="203"/>
    </location>
</feature>
<dbReference type="PANTHER" id="PTHR15665">
    <property type="entry name" value="ASTEROID PROTEIN"/>
    <property type="match status" value="1"/>
</dbReference>
<dbReference type="PANTHER" id="PTHR15665:SF1">
    <property type="entry name" value="PROTEIN ASTEROID HOMOLOG 1"/>
    <property type="match status" value="1"/>
</dbReference>
<organism evidence="3 4">
    <name type="scientific">Cephus cinctus</name>
    <name type="common">Wheat stem sawfly</name>
    <dbReference type="NCBI Taxonomy" id="211228"/>
    <lineage>
        <taxon>Eukaryota</taxon>
        <taxon>Metazoa</taxon>
        <taxon>Ecdysozoa</taxon>
        <taxon>Arthropoda</taxon>
        <taxon>Hexapoda</taxon>
        <taxon>Insecta</taxon>
        <taxon>Pterygota</taxon>
        <taxon>Neoptera</taxon>
        <taxon>Endopterygota</taxon>
        <taxon>Hymenoptera</taxon>
        <taxon>Cephoidea</taxon>
        <taxon>Cephidae</taxon>
        <taxon>Cephus</taxon>
    </lineage>
</organism>
<dbReference type="InterPro" id="IPR026832">
    <property type="entry name" value="Asteroid"/>
</dbReference>
<keyword evidence="3" id="KW-1185">Reference proteome</keyword>
<evidence type="ECO:0000259" key="2">
    <source>
        <dbReference type="PROSITE" id="PS50162"/>
    </source>
</evidence>
<evidence type="ECO:0000313" key="3">
    <source>
        <dbReference type="Proteomes" id="UP000694920"/>
    </source>
</evidence>
<dbReference type="GO" id="GO:0003677">
    <property type="term" value="F:DNA binding"/>
    <property type="evidence" value="ECO:0007669"/>
    <property type="project" value="InterPro"/>
</dbReference>
<dbReference type="SUPFAM" id="SSF52540">
    <property type="entry name" value="P-loop containing nucleoside triphosphate hydrolases"/>
    <property type="match status" value="1"/>
</dbReference>
<dbReference type="Pfam" id="PF08423">
    <property type="entry name" value="Rad51"/>
    <property type="match status" value="1"/>
</dbReference>
<evidence type="ECO:0000313" key="4">
    <source>
        <dbReference type="RefSeq" id="XP_024947586.1"/>
    </source>
</evidence>
<gene>
    <name evidence="4" type="primary">LOC107274565</name>
</gene>
<dbReference type="GeneID" id="107274565"/>
<dbReference type="InterPro" id="IPR027417">
    <property type="entry name" value="P-loop_NTPase"/>
</dbReference>
<dbReference type="AlphaFoldDB" id="A0AAJ7W7M4"/>
<dbReference type="GO" id="GO:0140664">
    <property type="term" value="F:ATP-dependent DNA damage sensor activity"/>
    <property type="evidence" value="ECO:0007669"/>
    <property type="project" value="InterPro"/>
</dbReference>